<dbReference type="Proteomes" id="UP001370299">
    <property type="component" value="Unassembled WGS sequence"/>
</dbReference>
<dbReference type="Gene3D" id="3.40.190.10">
    <property type="entry name" value="Periplasmic binding protein-like II"/>
    <property type="match status" value="2"/>
</dbReference>
<evidence type="ECO:0000313" key="4">
    <source>
        <dbReference type="Proteomes" id="UP001370299"/>
    </source>
</evidence>
<accession>A0ABU8Y8W7</accession>
<evidence type="ECO:0000313" key="3">
    <source>
        <dbReference type="EMBL" id="MEK0171264.1"/>
    </source>
</evidence>
<keyword evidence="4" id="KW-1185">Reference proteome</keyword>
<keyword evidence="1" id="KW-0732">Signal</keyword>
<dbReference type="SUPFAM" id="SSF53850">
    <property type="entry name" value="Periplasmic binding protein-like II"/>
    <property type="match status" value="1"/>
</dbReference>
<feature type="chain" id="PRO_5045845485" evidence="1">
    <location>
        <begin position="30"/>
        <end position="378"/>
    </location>
</feature>
<comment type="caution">
    <text evidence="3">The sequence shown here is derived from an EMBL/GenBank/DDBJ whole genome shotgun (WGS) entry which is preliminary data.</text>
</comment>
<reference evidence="3 4" key="1">
    <citation type="submission" date="2024-03" db="EMBL/GenBank/DDBJ databases">
        <title>Whole genomes of four grape xylem sap localized bacterial endophytes.</title>
        <authorList>
            <person name="Kumar G."/>
            <person name="Savka M.A."/>
        </authorList>
    </citation>
    <scope>NUCLEOTIDE SEQUENCE [LARGE SCALE GENOMIC DNA]</scope>
    <source>
        <strain evidence="3 4">RIT_GXS8</strain>
    </source>
</reference>
<dbReference type="PANTHER" id="PTHR31528">
    <property type="entry name" value="4-AMINO-5-HYDROXYMETHYL-2-METHYLPYRIMIDINE PHOSPHATE SYNTHASE THI11-RELATED"/>
    <property type="match status" value="1"/>
</dbReference>
<evidence type="ECO:0000259" key="2">
    <source>
        <dbReference type="Pfam" id="PF09084"/>
    </source>
</evidence>
<dbReference type="PANTHER" id="PTHR31528:SF3">
    <property type="entry name" value="THIAMINE BIOSYNTHESIS PROTEIN HI_0357-RELATED"/>
    <property type="match status" value="1"/>
</dbReference>
<organism evidence="3 4">
    <name type="scientific">Curtobacterium citreum</name>
    <dbReference type="NCBI Taxonomy" id="2036"/>
    <lineage>
        <taxon>Bacteria</taxon>
        <taxon>Bacillati</taxon>
        <taxon>Actinomycetota</taxon>
        <taxon>Actinomycetes</taxon>
        <taxon>Micrococcales</taxon>
        <taxon>Microbacteriaceae</taxon>
        <taxon>Curtobacterium</taxon>
    </lineage>
</organism>
<gene>
    <name evidence="3" type="ORF">WMN62_07270</name>
</gene>
<protein>
    <submittedName>
        <fullName evidence="3">ABC transporter substrate-binding protein</fullName>
    </submittedName>
</protein>
<evidence type="ECO:0000256" key="1">
    <source>
        <dbReference type="SAM" id="SignalP"/>
    </source>
</evidence>
<dbReference type="InterPro" id="IPR027939">
    <property type="entry name" value="NMT1/THI5"/>
</dbReference>
<feature type="signal peptide" evidence="1">
    <location>
        <begin position="1"/>
        <end position="29"/>
    </location>
</feature>
<dbReference type="InterPro" id="IPR015168">
    <property type="entry name" value="SsuA/THI5"/>
</dbReference>
<name>A0ABU8Y8W7_9MICO</name>
<dbReference type="Pfam" id="PF09084">
    <property type="entry name" value="NMT1"/>
    <property type="match status" value="1"/>
</dbReference>
<proteinExistence type="predicted"/>
<dbReference type="RefSeq" id="WP_340197295.1">
    <property type="nucleotide sequence ID" value="NZ_JBBKAP010000062.1"/>
</dbReference>
<feature type="domain" description="SsuA/THI5-like" evidence="2">
    <location>
        <begin position="78"/>
        <end position="279"/>
    </location>
</feature>
<sequence>MQHSTMQHRTTRRTTAALAALATAVVALALTGCSTGSSAGTTSSEGSAISAERCKENKDAGTITYLSGYQYQSSASILEYIAADELGYFKDLCLDVTLKPGSGDTAQNTKLLASGQATVSAVAEQDLIQARANGIDITGISSYSNAGLDVLMTNEDITKLPQLDGQVVGHKGYVPASVRAMMEKAGVEWDSLTLVKEGYDPSVLPRKQNGLEALTGFVSNEPNLLKAAGDDVTVWQPVDYDIPSSIGAMAVNPAFAKAHPTAVEDVLRAALHAYDFCSASEAKTKQCVGYAATLSGATYDTAQNTKIWTTETKVIADNPTPDQPLGGIDPENVTKLVDMLHQFDIVKRSVTADDAKSWFTNEYIDAITKDGETVWPAP</sequence>
<dbReference type="EMBL" id="JBBLYY010000037">
    <property type="protein sequence ID" value="MEK0171264.1"/>
    <property type="molecule type" value="Genomic_DNA"/>
</dbReference>